<keyword evidence="4" id="KW-1185">Reference proteome</keyword>
<keyword evidence="1" id="KW-0732">Signal</keyword>
<dbReference type="OrthoDB" id="9802005at2"/>
<reference evidence="3 4" key="1">
    <citation type="submission" date="2019-07" db="EMBL/GenBank/DDBJ databases">
        <title>Flavobacterium sp. nov., isolated from glacier ice.</title>
        <authorList>
            <person name="Liu Q."/>
            <person name="Xin Y.-H."/>
        </authorList>
    </citation>
    <scope>NUCLEOTIDE SEQUENCE [LARGE SCALE GENOMIC DNA]</scope>
    <source>
        <strain evidence="3 4">ZT4R6</strain>
    </source>
</reference>
<dbReference type="InterPro" id="IPR026444">
    <property type="entry name" value="Secre_tail"/>
</dbReference>
<name>A0A552UVA8_9FLAO</name>
<dbReference type="NCBIfam" id="TIGR04183">
    <property type="entry name" value="Por_Secre_tail"/>
    <property type="match status" value="1"/>
</dbReference>
<protein>
    <submittedName>
        <fullName evidence="3">T9SS type A sorting domain-containing protein</fullName>
    </submittedName>
</protein>
<comment type="caution">
    <text evidence="3">The sequence shown here is derived from an EMBL/GenBank/DDBJ whole genome shotgun (WGS) entry which is preliminary data.</text>
</comment>
<accession>A0A552UVA8</accession>
<evidence type="ECO:0000313" key="4">
    <source>
        <dbReference type="Proteomes" id="UP000320643"/>
    </source>
</evidence>
<proteinExistence type="predicted"/>
<evidence type="ECO:0000256" key="1">
    <source>
        <dbReference type="ARBA" id="ARBA00022729"/>
    </source>
</evidence>
<dbReference type="Pfam" id="PF18962">
    <property type="entry name" value="Por_Secre_tail"/>
    <property type="match status" value="1"/>
</dbReference>
<dbReference type="EMBL" id="VJVZ01000015">
    <property type="protein sequence ID" value="TRW22090.1"/>
    <property type="molecule type" value="Genomic_DNA"/>
</dbReference>
<evidence type="ECO:0000259" key="2">
    <source>
        <dbReference type="Pfam" id="PF18962"/>
    </source>
</evidence>
<sequence length="110" mass="11730">MGASEPAEKIDYIIVEATTGLDGVTGLDNVSIYPNPTQGNVTVQINEEAGQDVSVEVLDFLGRSVYTTTATSTGASQKIELNLEGLMGDQVFFIRLNVGDKSGSYKLIKN</sequence>
<dbReference type="AlphaFoldDB" id="A0A552UVA8"/>
<gene>
    <name evidence="3" type="ORF">FMM05_19140</name>
</gene>
<evidence type="ECO:0000313" key="3">
    <source>
        <dbReference type="EMBL" id="TRW22090.1"/>
    </source>
</evidence>
<organism evidence="3 4">
    <name type="scientific">Flavobacterium zepuense</name>
    <dbReference type="NCBI Taxonomy" id="2593302"/>
    <lineage>
        <taxon>Bacteria</taxon>
        <taxon>Pseudomonadati</taxon>
        <taxon>Bacteroidota</taxon>
        <taxon>Flavobacteriia</taxon>
        <taxon>Flavobacteriales</taxon>
        <taxon>Flavobacteriaceae</taxon>
        <taxon>Flavobacterium</taxon>
    </lineage>
</organism>
<dbReference type="Proteomes" id="UP000320643">
    <property type="component" value="Unassembled WGS sequence"/>
</dbReference>
<feature type="domain" description="Secretion system C-terminal sorting" evidence="2">
    <location>
        <begin position="32"/>
        <end position="107"/>
    </location>
</feature>